<sequence>MCFMALKALFKRIRLRECPHFKLDGVRELFVALGKCCLQEILNLLRRAQSPQVALGSPMAFPKAGSGVAFWSAG</sequence>
<dbReference type="KEGG" id="lmd:METH_19515"/>
<organism evidence="1 2">
    <name type="scientific">Leisingera methylohalidivorans DSM 14336</name>
    <dbReference type="NCBI Taxonomy" id="999552"/>
    <lineage>
        <taxon>Bacteria</taxon>
        <taxon>Pseudomonadati</taxon>
        <taxon>Pseudomonadota</taxon>
        <taxon>Alphaproteobacteria</taxon>
        <taxon>Rhodobacterales</taxon>
        <taxon>Roseobacteraceae</taxon>
        <taxon>Leisingera</taxon>
    </lineage>
</organism>
<protein>
    <submittedName>
        <fullName evidence="1">Uncharacterized protein</fullName>
    </submittedName>
</protein>
<dbReference type="HOGENOM" id="CLU_2683340_0_0_5"/>
<proteinExistence type="predicted"/>
<name>V9VZU7_9RHOB</name>
<dbReference type="Proteomes" id="UP000018780">
    <property type="component" value="Chromosome"/>
</dbReference>
<dbReference type="EMBL" id="CP006773">
    <property type="protein sequence ID" value="AHD03294.1"/>
    <property type="molecule type" value="Genomic_DNA"/>
</dbReference>
<gene>
    <name evidence="1" type="ORF">METH_19515</name>
</gene>
<reference evidence="1 2" key="1">
    <citation type="submission" date="2013-09" db="EMBL/GenBank/DDBJ databases">
        <authorList>
            <consortium name="DOE Joint Genome Institute"/>
            <person name="Klenk H.-P."/>
            <person name="Huntemann M."/>
            <person name="Han J."/>
            <person name="Chen A."/>
            <person name="Kyrpides N."/>
            <person name="Mavromatis K."/>
            <person name="Markowitz V."/>
            <person name="Palaniappan K."/>
            <person name="Ivanova N."/>
            <person name="Schaumberg A."/>
            <person name="Pati A."/>
            <person name="Liolios K."/>
            <person name="Nordberg H.P."/>
            <person name="Cantor M.N."/>
            <person name="Hua S.X."/>
            <person name="Woyke T."/>
        </authorList>
    </citation>
    <scope>NUCLEOTIDE SEQUENCE [LARGE SCALE GENOMIC DNA]</scope>
    <source>
        <strain evidence="1 2">DSM 14336</strain>
    </source>
</reference>
<accession>V9VZU7</accession>
<keyword evidence="2" id="KW-1185">Reference proteome</keyword>
<dbReference type="AlphaFoldDB" id="V9VZU7"/>
<evidence type="ECO:0000313" key="1">
    <source>
        <dbReference type="EMBL" id="AHD03294.1"/>
    </source>
</evidence>
<evidence type="ECO:0000313" key="2">
    <source>
        <dbReference type="Proteomes" id="UP000018780"/>
    </source>
</evidence>